<dbReference type="Proteomes" id="UP000230056">
    <property type="component" value="Chromosome"/>
</dbReference>
<proteinExistence type="predicted"/>
<evidence type="ECO:0000313" key="3">
    <source>
        <dbReference type="Proteomes" id="UP000230056"/>
    </source>
</evidence>
<protein>
    <submittedName>
        <fullName evidence="2">Uncharacterized protein</fullName>
    </submittedName>
</protein>
<evidence type="ECO:0000256" key="1">
    <source>
        <dbReference type="SAM" id="SignalP"/>
    </source>
</evidence>
<feature type="signal peptide" evidence="1">
    <location>
        <begin position="1"/>
        <end position="23"/>
    </location>
</feature>
<evidence type="ECO:0000313" key="2">
    <source>
        <dbReference type="EMBL" id="ATV58805.1"/>
    </source>
</evidence>
<dbReference type="RefSeq" id="WP_100024434.1">
    <property type="nucleotide sequence ID" value="NZ_CP024699.1"/>
</dbReference>
<name>A0A2D3NTS3_9FUSO</name>
<keyword evidence="1" id="KW-0732">Signal</keyword>
<organism evidence="2 3">
    <name type="scientific">Fusobacterium pseudoperiodonticum</name>
    <dbReference type="NCBI Taxonomy" id="2663009"/>
    <lineage>
        <taxon>Bacteria</taxon>
        <taxon>Fusobacteriati</taxon>
        <taxon>Fusobacteriota</taxon>
        <taxon>Fusobacteriia</taxon>
        <taxon>Fusobacteriales</taxon>
        <taxon>Fusobacteriaceae</taxon>
        <taxon>Fusobacterium</taxon>
    </lineage>
</organism>
<dbReference type="EMBL" id="CP024699">
    <property type="protein sequence ID" value="ATV58805.1"/>
    <property type="molecule type" value="Genomic_DNA"/>
</dbReference>
<gene>
    <name evidence="2" type="ORF">CTM72_02975</name>
</gene>
<feature type="chain" id="PRO_5013622396" evidence="1">
    <location>
        <begin position="24"/>
        <end position="453"/>
    </location>
</feature>
<reference evidence="2 3" key="1">
    <citation type="submission" date="2017-11" db="EMBL/GenBank/DDBJ databases">
        <title>Genome sequencing of Fusobacterium periodonticum KCOM 1261.</title>
        <authorList>
            <person name="Kook J.-K."/>
            <person name="Park S.-N."/>
            <person name="Lim Y.K."/>
        </authorList>
    </citation>
    <scope>NUCLEOTIDE SEQUENCE [LARGE SCALE GENOMIC DNA]</scope>
    <source>
        <strain evidence="2 3">KCOM 1261</strain>
    </source>
</reference>
<accession>A0A2D3NTS3</accession>
<dbReference type="AlphaFoldDB" id="A0A2D3NTS3"/>
<sequence length="453" mass="51873">MKKERNLLIFFLLLIVFSLNLNANTKTNVDAKAGATTKVDTKEEVTKNIGTKVNVSNKIETKAGTTKRINSKTISKKKLDAVAGATVSQIDKWKTLINLDDYVFKNKKAEKINYTPNYYKYIDKDSNEIIINGRVYDYDASAGASRTVADLINHSQSIKYDGKNGVSKDLEMDPKVKEAMELAKKKTKRGQEKIDAMYWSVQPPKGIIVGDYYSGQKVFDGGYEAYAEVVVNNAEIVHIELNERPPLTYYASEWAGETKRRSGYGFFQAKSPRTDYTLVTLINGMSYLEWQVLKNQKLDFEYKTLFGSSNSARNGFIPLLKEMSKEVQGKTSNKRYVGITQPYDSGISTRLEVIYENGKIVDLKYDEIFADDKKDIKNKTLQEFYRQSKLESVEYNRITNKSFRTFVNTLRREVLRSQSLTEFPTDAIKLDMPHIKEAYENYLFVAEKIKDIK</sequence>